<evidence type="ECO:0000256" key="8">
    <source>
        <dbReference type="ARBA" id="ARBA00022490"/>
    </source>
</evidence>
<dbReference type="Pfam" id="PF01761">
    <property type="entry name" value="DHQ_synthase"/>
    <property type="match status" value="1"/>
</dbReference>
<dbReference type="PANTHER" id="PTHR43622">
    <property type="entry name" value="3-DEHYDROQUINATE SYNTHASE"/>
    <property type="match status" value="1"/>
</dbReference>
<dbReference type="Gene3D" id="1.20.1090.10">
    <property type="entry name" value="Dehydroquinate synthase-like - alpha domain"/>
    <property type="match status" value="1"/>
</dbReference>
<keyword evidence="12 17" id="KW-0862">Zinc</keyword>
<dbReference type="GO" id="GO:0000166">
    <property type="term" value="F:nucleotide binding"/>
    <property type="evidence" value="ECO:0007669"/>
    <property type="project" value="UniProtKB-KW"/>
</dbReference>
<dbReference type="UniPathway" id="UPA00053">
    <property type="reaction ID" value="UER00085"/>
</dbReference>
<feature type="domain" description="3-dehydroquinate synthase N-terminal" evidence="18">
    <location>
        <begin position="62"/>
        <end position="174"/>
    </location>
</feature>
<dbReference type="GO" id="GO:0009073">
    <property type="term" value="P:aromatic amino acid family biosynthetic process"/>
    <property type="evidence" value="ECO:0007669"/>
    <property type="project" value="UniProtKB-KW"/>
</dbReference>
<dbReference type="EMBL" id="WPAF01000038">
    <property type="protein sequence ID" value="KAF0132959.1"/>
    <property type="molecule type" value="Genomic_DNA"/>
</dbReference>
<evidence type="ECO:0000256" key="2">
    <source>
        <dbReference type="ARBA" id="ARBA00001911"/>
    </source>
</evidence>
<evidence type="ECO:0000256" key="12">
    <source>
        <dbReference type="ARBA" id="ARBA00022833"/>
    </source>
</evidence>
<evidence type="ECO:0000256" key="16">
    <source>
        <dbReference type="ARBA" id="ARBA00023285"/>
    </source>
</evidence>
<evidence type="ECO:0000256" key="9">
    <source>
        <dbReference type="ARBA" id="ARBA00022605"/>
    </source>
</evidence>
<keyword evidence="11 17" id="KW-0547">Nucleotide-binding</keyword>
<dbReference type="InterPro" id="IPR056179">
    <property type="entry name" value="DHQS_C"/>
</dbReference>
<dbReference type="EC" id="4.2.3.4" evidence="6 17"/>
<evidence type="ECO:0000256" key="6">
    <source>
        <dbReference type="ARBA" id="ARBA00013031"/>
    </source>
</evidence>
<keyword evidence="16 17" id="KW-0170">Cobalt</keyword>
<evidence type="ECO:0000256" key="14">
    <source>
        <dbReference type="ARBA" id="ARBA00023141"/>
    </source>
</evidence>
<evidence type="ECO:0000256" key="17">
    <source>
        <dbReference type="HAMAP-Rule" id="MF_00110"/>
    </source>
</evidence>
<evidence type="ECO:0000259" key="19">
    <source>
        <dbReference type="Pfam" id="PF24621"/>
    </source>
</evidence>
<comment type="subcellular location">
    <subcellularLocation>
        <location evidence="3 17">Cytoplasm</location>
    </subcellularLocation>
</comment>
<comment type="caution">
    <text evidence="20">The sequence shown here is derived from an EMBL/GenBank/DDBJ whole genome shotgun (WGS) entry which is preliminary data.</text>
</comment>
<dbReference type="GO" id="GO:0009423">
    <property type="term" value="P:chorismate biosynthetic process"/>
    <property type="evidence" value="ECO:0007669"/>
    <property type="project" value="UniProtKB-UniRule"/>
</dbReference>
<dbReference type="GO" id="GO:0005737">
    <property type="term" value="C:cytoplasm"/>
    <property type="evidence" value="ECO:0007669"/>
    <property type="project" value="UniProtKB-SubCell"/>
</dbReference>
<dbReference type="HAMAP" id="MF_00110">
    <property type="entry name" value="DHQ_synthase"/>
    <property type="match status" value="1"/>
</dbReference>
<dbReference type="PANTHER" id="PTHR43622:SF7">
    <property type="entry name" value="3-DEHYDROQUINATE SYNTHASE, CHLOROPLASTIC"/>
    <property type="match status" value="1"/>
</dbReference>
<keyword evidence="9 17" id="KW-0028">Amino-acid biosynthesis</keyword>
<evidence type="ECO:0000256" key="15">
    <source>
        <dbReference type="ARBA" id="ARBA00023239"/>
    </source>
</evidence>
<dbReference type="SUPFAM" id="SSF56796">
    <property type="entry name" value="Dehydroquinate synthase-like"/>
    <property type="match status" value="1"/>
</dbReference>
<feature type="binding site" evidence="17">
    <location>
        <position position="239"/>
    </location>
    <ligand>
        <name>Zn(2+)</name>
        <dbReference type="ChEBI" id="CHEBI:29105"/>
    </ligand>
</feature>
<feature type="binding site" evidence="17">
    <location>
        <position position="256"/>
    </location>
    <ligand>
        <name>Zn(2+)</name>
        <dbReference type="ChEBI" id="CHEBI:29105"/>
    </ligand>
</feature>
<feature type="binding site" evidence="17">
    <location>
        <position position="137"/>
    </location>
    <ligand>
        <name>NAD(+)</name>
        <dbReference type="ChEBI" id="CHEBI:57540"/>
    </ligand>
</feature>
<evidence type="ECO:0000256" key="11">
    <source>
        <dbReference type="ARBA" id="ARBA00022741"/>
    </source>
</evidence>
<feature type="binding site" evidence="17">
    <location>
        <position position="179"/>
    </location>
    <ligand>
        <name>Zn(2+)</name>
        <dbReference type="ChEBI" id="CHEBI:29105"/>
    </ligand>
</feature>
<keyword evidence="13 17" id="KW-0520">NAD</keyword>
<keyword evidence="14 17" id="KW-0057">Aromatic amino acid biosynthesis</keyword>
<dbReference type="Proteomes" id="UP000488506">
    <property type="component" value="Unassembled WGS sequence"/>
</dbReference>
<evidence type="ECO:0000256" key="5">
    <source>
        <dbReference type="ARBA" id="ARBA00005412"/>
    </source>
</evidence>
<dbReference type="InterPro" id="IPR050071">
    <property type="entry name" value="Dehydroquinate_synthase"/>
</dbReference>
<reference evidence="20 21" key="1">
    <citation type="submission" date="2019-12" db="EMBL/GenBank/DDBJ databases">
        <authorList>
            <person name="Wolfe R."/>
            <person name="Danczak R."/>
            <person name="Wilkins M."/>
        </authorList>
    </citation>
    <scope>NUCLEOTIDE SEQUENCE [LARGE SCALE GENOMIC DNA]</scope>
    <source>
        <strain evidence="20">X2_MaxBin.013</strain>
    </source>
</reference>
<evidence type="ECO:0000256" key="3">
    <source>
        <dbReference type="ARBA" id="ARBA00004496"/>
    </source>
</evidence>
<keyword evidence="15 17" id="KW-0456">Lyase</keyword>
<evidence type="ECO:0000256" key="13">
    <source>
        <dbReference type="ARBA" id="ARBA00023027"/>
    </source>
</evidence>
<evidence type="ECO:0000259" key="18">
    <source>
        <dbReference type="Pfam" id="PF01761"/>
    </source>
</evidence>
<evidence type="ECO:0000256" key="10">
    <source>
        <dbReference type="ARBA" id="ARBA00022723"/>
    </source>
</evidence>
<dbReference type="FunFam" id="3.40.50.1970:FF:000001">
    <property type="entry name" value="3-dehydroquinate synthase"/>
    <property type="match status" value="1"/>
</dbReference>
<organism evidence="20 21">
    <name type="scientific">Candidatus Saganbacteria bacterium</name>
    <dbReference type="NCBI Taxonomy" id="2575572"/>
    <lineage>
        <taxon>Bacteria</taxon>
        <taxon>Bacillati</taxon>
        <taxon>Saganbacteria</taxon>
    </lineage>
</organism>
<comment type="pathway">
    <text evidence="4 17">Metabolic intermediate biosynthesis; chorismate biosynthesis; chorismate from D-erythrose 4-phosphate and phosphoenolpyruvate: step 2/7.</text>
</comment>
<dbReference type="GO" id="GO:0008652">
    <property type="term" value="P:amino acid biosynthetic process"/>
    <property type="evidence" value="ECO:0007669"/>
    <property type="project" value="UniProtKB-KW"/>
</dbReference>
<dbReference type="NCBIfam" id="TIGR01357">
    <property type="entry name" value="aroB"/>
    <property type="match status" value="1"/>
</dbReference>
<keyword evidence="10 17" id="KW-0479">Metal-binding</keyword>
<dbReference type="Pfam" id="PF24621">
    <property type="entry name" value="DHQS_C"/>
    <property type="match status" value="1"/>
</dbReference>
<name>A0A833KZR4_UNCSA</name>
<dbReference type="PIRSF" id="PIRSF001455">
    <property type="entry name" value="DHQ_synth"/>
    <property type="match status" value="1"/>
</dbReference>
<comment type="similarity">
    <text evidence="5 17">Belongs to the sugar phosphate cyclases superfamily. Dehydroquinate synthase family.</text>
</comment>
<evidence type="ECO:0000313" key="21">
    <source>
        <dbReference type="Proteomes" id="UP000488506"/>
    </source>
</evidence>
<evidence type="ECO:0000256" key="4">
    <source>
        <dbReference type="ARBA" id="ARBA00004661"/>
    </source>
</evidence>
<comment type="catalytic activity">
    <reaction evidence="1 17">
        <text>7-phospho-2-dehydro-3-deoxy-D-arabino-heptonate = 3-dehydroquinate + phosphate</text>
        <dbReference type="Rhea" id="RHEA:21968"/>
        <dbReference type="ChEBI" id="CHEBI:32364"/>
        <dbReference type="ChEBI" id="CHEBI:43474"/>
        <dbReference type="ChEBI" id="CHEBI:58394"/>
        <dbReference type="EC" id="4.2.3.4"/>
    </reaction>
</comment>
<proteinExistence type="inferred from homology"/>
<protein>
    <recommendedName>
        <fullName evidence="7 17">3-dehydroquinate synthase</fullName>
        <shortName evidence="17">DHQS</shortName>
        <ecNumber evidence="6 17">4.2.3.4</ecNumber>
    </recommendedName>
</protein>
<dbReference type="GO" id="GO:0046872">
    <property type="term" value="F:metal ion binding"/>
    <property type="evidence" value="ECO:0007669"/>
    <property type="project" value="UniProtKB-KW"/>
</dbReference>
<dbReference type="Gene3D" id="3.40.50.1970">
    <property type="match status" value="1"/>
</dbReference>
<feature type="binding site" evidence="17">
    <location>
        <begin position="100"/>
        <end position="104"/>
    </location>
    <ligand>
        <name>NAD(+)</name>
        <dbReference type="ChEBI" id="CHEBI:57540"/>
    </ligand>
</feature>
<dbReference type="InterPro" id="IPR030963">
    <property type="entry name" value="DHQ_synth_fam"/>
</dbReference>
<feature type="binding site" evidence="17">
    <location>
        <begin position="124"/>
        <end position="125"/>
    </location>
    <ligand>
        <name>NAD(+)</name>
        <dbReference type="ChEBI" id="CHEBI:57540"/>
    </ligand>
</feature>
<dbReference type="GO" id="GO:0003856">
    <property type="term" value="F:3-dehydroquinate synthase activity"/>
    <property type="evidence" value="ECO:0007669"/>
    <property type="project" value="UniProtKB-UniRule"/>
</dbReference>
<comment type="caution">
    <text evidence="17">Lacks conserved residue(s) required for the propagation of feature annotation.</text>
</comment>
<dbReference type="InterPro" id="IPR030960">
    <property type="entry name" value="DHQS/DOIS_N"/>
</dbReference>
<comment type="cofactor">
    <cofactor evidence="17">
        <name>Co(2+)</name>
        <dbReference type="ChEBI" id="CHEBI:48828"/>
    </cofactor>
    <cofactor evidence="17">
        <name>Zn(2+)</name>
        <dbReference type="ChEBI" id="CHEBI:29105"/>
    </cofactor>
    <text evidence="17">Binds 1 divalent metal cation per subunit. Can use either Co(2+) or Zn(2+).</text>
</comment>
<evidence type="ECO:0000256" key="7">
    <source>
        <dbReference type="ARBA" id="ARBA00017684"/>
    </source>
</evidence>
<comment type="cofactor">
    <cofactor evidence="2 17">
        <name>NAD(+)</name>
        <dbReference type="ChEBI" id="CHEBI:57540"/>
    </cofactor>
</comment>
<comment type="function">
    <text evidence="17">Catalyzes the conversion of 3-deoxy-D-arabino-heptulosonate 7-phosphate (DAHP) to dehydroquinate (DHQ).</text>
</comment>
<feature type="domain" description="3-dehydroquinate synthase C-terminal" evidence="19">
    <location>
        <begin position="176"/>
        <end position="315"/>
    </location>
</feature>
<sequence length="352" mass="38514">MAGNIKVNLKERSYEIIIGSGKLEELKEYVKNKSRIIIITDYTVGSLYGKKLQKTIKASSLIEIPPGEKYKSLSTAAAVYDKMIGLNAARDSLVVALGGGVIGDLSGFVAATYMRGIDLIQVPTTLLAMVDASIGGKTAVDHKMGKNLIGAFYQPKKVIIDTDALNTLPPGELKNGLAEVLKYGLIKDTSIIDVLDSNPKISANFWESIIIRCAKIKADIVSKDERELSGERMILNFGHTIGHAVESLSKYKKYSHGEAVGFGMLAASRIALNKKLIDVNKYEMIKNLIKKLKLPDKVNVMVKNILESVKMDKKVRNGKINFVLPVDIGKVKVFNDVSDQAIKEALMELGCK</sequence>
<dbReference type="InterPro" id="IPR016037">
    <property type="entry name" value="DHQ_synth_AroB"/>
</dbReference>
<dbReference type="CDD" id="cd08195">
    <property type="entry name" value="DHQS"/>
    <property type="match status" value="1"/>
</dbReference>
<keyword evidence="8 17" id="KW-0963">Cytoplasm</keyword>
<dbReference type="AlphaFoldDB" id="A0A833KZR4"/>
<evidence type="ECO:0000256" key="1">
    <source>
        <dbReference type="ARBA" id="ARBA00001393"/>
    </source>
</evidence>
<gene>
    <name evidence="17" type="primary">aroB</name>
    <name evidence="20" type="ORF">FD145_1494</name>
</gene>
<evidence type="ECO:0000313" key="20">
    <source>
        <dbReference type="EMBL" id="KAF0132959.1"/>
    </source>
</evidence>
<feature type="binding site" evidence="17">
    <location>
        <position position="146"/>
    </location>
    <ligand>
        <name>NAD(+)</name>
        <dbReference type="ChEBI" id="CHEBI:57540"/>
    </ligand>
</feature>
<accession>A0A833KZR4</accession>